<dbReference type="EMBL" id="FMAR01000009">
    <property type="protein sequence ID" value="SCC46220.1"/>
    <property type="molecule type" value="Genomic_DNA"/>
</dbReference>
<dbReference type="SUPFAM" id="SSF53474">
    <property type="entry name" value="alpha/beta-Hydrolases"/>
    <property type="match status" value="1"/>
</dbReference>
<dbReference type="PANTHER" id="PTHR48098:SF3">
    <property type="entry name" value="IRON(III) ENTEROBACTIN ESTERASE"/>
    <property type="match status" value="1"/>
</dbReference>
<dbReference type="Pfam" id="PF00756">
    <property type="entry name" value="Esterase"/>
    <property type="match status" value="1"/>
</dbReference>
<dbReference type="RefSeq" id="WP_089713188.1">
    <property type="nucleotide sequence ID" value="NZ_FMAR01000009.1"/>
</dbReference>
<sequence>MIENYVQWYAPSLNRQIDMLVYGDRGYPLILFPTSMGKYYESKDQGLIDAIAWFIDNGLVKVYCPDSVDAWSWYNKQIAPVERAYNHTRYNAMLYEELLPRIRQETSYERIAVAGCSFGGYHAANFAFRYPAAVSYLFSLSGVFDIRFRMDGYYDDNVFYNNPVDFVPNNNDPALWEMGIILGTGEYDICLQDNENFSRILSAKHIQHWLDIRPQARHDWPLWKVQLPHYLSLM</sequence>
<dbReference type="PANTHER" id="PTHR48098">
    <property type="entry name" value="ENTEROCHELIN ESTERASE-RELATED"/>
    <property type="match status" value="1"/>
</dbReference>
<dbReference type="Proteomes" id="UP000242818">
    <property type="component" value="Unassembled WGS sequence"/>
</dbReference>
<accession>A0A1C4ERK6</accession>
<evidence type="ECO:0000313" key="2">
    <source>
        <dbReference type="Proteomes" id="UP000242818"/>
    </source>
</evidence>
<dbReference type="STRING" id="1335309.GA0116948_109144"/>
<organism evidence="1 2">
    <name type="scientific">Chitinophaga costaii</name>
    <dbReference type="NCBI Taxonomy" id="1335309"/>
    <lineage>
        <taxon>Bacteria</taxon>
        <taxon>Pseudomonadati</taxon>
        <taxon>Bacteroidota</taxon>
        <taxon>Chitinophagia</taxon>
        <taxon>Chitinophagales</taxon>
        <taxon>Chitinophagaceae</taxon>
        <taxon>Chitinophaga</taxon>
    </lineage>
</organism>
<protein>
    <submittedName>
        <fullName evidence="1">Esterase/lipase superfamily enzyme</fullName>
    </submittedName>
</protein>
<proteinExistence type="predicted"/>
<name>A0A1C4ERK6_9BACT</name>
<dbReference type="InterPro" id="IPR029058">
    <property type="entry name" value="AB_hydrolase_fold"/>
</dbReference>
<dbReference type="OrthoDB" id="9775130at2"/>
<gene>
    <name evidence="1" type="ORF">GA0116948_109144</name>
</gene>
<dbReference type="InterPro" id="IPR050583">
    <property type="entry name" value="Mycobacterial_A85_antigen"/>
</dbReference>
<evidence type="ECO:0000313" key="1">
    <source>
        <dbReference type="EMBL" id="SCC46220.1"/>
    </source>
</evidence>
<dbReference type="Gene3D" id="3.40.50.1820">
    <property type="entry name" value="alpha/beta hydrolase"/>
    <property type="match status" value="1"/>
</dbReference>
<reference evidence="1 2" key="1">
    <citation type="submission" date="2016-08" db="EMBL/GenBank/DDBJ databases">
        <authorList>
            <person name="Seilhamer J.J."/>
        </authorList>
    </citation>
    <scope>NUCLEOTIDE SEQUENCE [LARGE SCALE GENOMIC DNA]</scope>
    <source>
        <strain evidence="1 2">A37T2</strain>
    </source>
</reference>
<dbReference type="InterPro" id="IPR000801">
    <property type="entry name" value="Esterase-like"/>
</dbReference>
<keyword evidence="2" id="KW-1185">Reference proteome</keyword>
<dbReference type="AlphaFoldDB" id="A0A1C4ERK6"/>